<reference evidence="2 3" key="1">
    <citation type="journal article" date="2024" name="Nat. Commun.">
        <title>Phylogenomics reveals the evolutionary origins of lichenization in chlorophyte algae.</title>
        <authorList>
            <person name="Puginier C."/>
            <person name="Libourel C."/>
            <person name="Otte J."/>
            <person name="Skaloud P."/>
            <person name="Haon M."/>
            <person name="Grisel S."/>
            <person name="Petersen M."/>
            <person name="Berrin J.G."/>
            <person name="Delaux P.M."/>
            <person name="Dal Grande F."/>
            <person name="Keller J."/>
        </authorList>
    </citation>
    <scope>NUCLEOTIDE SEQUENCE [LARGE SCALE GENOMIC DNA]</scope>
    <source>
        <strain evidence="2 3">SAG 2523</strain>
    </source>
</reference>
<gene>
    <name evidence="2" type="ORF">WJX84_000024</name>
</gene>
<evidence type="ECO:0000313" key="2">
    <source>
        <dbReference type="EMBL" id="KAK9867974.1"/>
    </source>
</evidence>
<organism evidence="2 3">
    <name type="scientific">Apatococcus fuscideae</name>
    <dbReference type="NCBI Taxonomy" id="2026836"/>
    <lineage>
        <taxon>Eukaryota</taxon>
        <taxon>Viridiplantae</taxon>
        <taxon>Chlorophyta</taxon>
        <taxon>core chlorophytes</taxon>
        <taxon>Trebouxiophyceae</taxon>
        <taxon>Chlorellales</taxon>
        <taxon>Chlorellaceae</taxon>
        <taxon>Apatococcus</taxon>
    </lineage>
</organism>
<feature type="region of interest" description="Disordered" evidence="1">
    <location>
        <begin position="247"/>
        <end position="304"/>
    </location>
</feature>
<feature type="compositionally biased region" description="Polar residues" evidence="1">
    <location>
        <begin position="550"/>
        <end position="566"/>
    </location>
</feature>
<keyword evidence="3" id="KW-1185">Reference proteome</keyword>
<evidence type="ECO:0000256" key="1">
    <source>
        <dbReference type="SAM" id="MobiDB-lite"/>
    </source>
</evidence>
<proteinExistence type="predicted"/>
<feature type="region of interest" description="Disordered" evidence="1">
    <location>
        <begin position="309"/>
        <end position="328"/>
    </location>
</feature>
<dbReference type="AlphaFoldDB" id="A0AAW1TID2"/>
<comment type="caution">
    <text evidence="2">The sequence shown here is derived from an EMBL/GenBank/DDBJ whole genome shotgun (WGS) entry which is preliminary data.</text>
</comment>
<feature type="region of interest" description="Disordered" evidence="1">
    <location>
        <begin position="618"/>
        <end position="669"/>
    </location>
</feature>
<name>A0AAW1TID2_9CHLO</name>
<feature type="compositionally biased region" description="Basic and acidic residues" evidence="1">
    <location>
        <begin position="415"/>
        <end position="426"/>
    </location>
</feature>
<feature type="region of interest" description="Disordered" evidence="1">
    <location>
        <begin position="369"/>
        <end position="445"/>
    </location>
</feature>
<feature type="region of interest" description="Disordered" evidence="1">
    <location>
        <begin position="466"/>
        <end position="517"/>
    </location>
</feature>
<feature type="compositionally biased region" description="Low complexity" evidence="1">
    <location>
        <begin position="658"/>
        <end position="669"/>
    </location>
</feature>
<dbReference type="EMBL" id="JALJOV010000052">
    <property type="protein sequence ID" value="KAK9867974.1"/>
    <property type="molecule type" value="Genomic_DNA"/>
</dbReference>
<feature type="compositionally biased region" description="Basic residues" evidence="1">
    <location>
        <begin position="398"/>
        <end position="414"/>
    </location>
</feature>
<dbReference type="Proteomes" id="UP001485043">
    <property type="component" value="Unassembled WGS sequence"/>
</dbReference>
<sequence length="669" mass="71239">MPALGTQAAAEGATRALLHVHEPPPSILTSTAAHTLAAGPSPSNVAAVGCETQARAVNEPAPFRGATSRVVHGMDASPASAARRLGSSPCGVHGLEDRGFRGRNASVSRTDVGRAGSTGLDRWYAAAEVAGVPEKYQQALALSAMGLSHRLDLAPCDTSHLVWSCWMLAAGIQGAKVRRRMRSPAVRQLVAEMADTAALLEALSEEGLSAEGPLGRPQKVSPDALFIHQARHHLFVRRQQLADIIHAPRPPPKSLAITKPAVNAPQRARSFGQRPPTSPERGSSRHSFRETLPDHSSLASCSNTLHDATAGHGLLPSGSSMPAPAEPVDPFRVADDTAQTAPKEASVDLIGSCSNGQVADAPSKAGWTLPAPEQLHAGFNGQTPTHGTDARMQSVAAKPKRKASTLRLSRRRKANRAEHRSSDDRPAAPSSPPQAFRAHAADSHHAALGADTDAWTIPAAVSHDSRQADVSRVDPPEAASMSSFHLQGVQRQEGPASPNSTNVLRRPSQRQASWRLPDYSLVKPRTVCHLETHFMSPAQPGGQGAGLNRRLSQSRPPSQTSLSRRASMQRPPSRNSQRRPAWEAGAASKLTTNVEAKKPIVAWNSRAASAPRALRAAKSASFQSHRVSQETRLQRKYSASESLKPGRISETNKKVLFQQSQQPLAPSLS</sequence>
<accession>A0AAW1TID2</accession>
<evidence type="ECO:0000313" key="3">
    <source>
        <dbReference type="Proteomes" id="UP001485043"/>
    </source>
</evidence>
<feature type="region of interest" description="Disordered" evidence="1">
    <location>
        <begin position="534"/>
        <end position="582"/>
    </location>
</feature>
<feature type="compositionally biased region" description="Low complexity" evidence="1">
    <location>
        <begin position="569"/>
        <end position="579"/>
    </location>
</feature>
<protein>
    <submittedName>
        <fullName evidence="2">Uncharacterized protein</fullName>
    </submittedName>
</protein>
<feature type="compositionally biased region" description="Basic and acidic residues" evidence="1">
    <location>
        <begin position="466"/>
        <end position="475"/>
    </location>
</feature>